<reference evidence="1 2" key="1">
    <citation type="submission" date="2012-04" db="EMBL/GenBank/DDBJ databases">
        <title>The Genome Sequence of Loa loa.</title>
        <authorList>
            <consortium name="The Broad Institute Genome Sequencing Platform"/>
            <consortium name="Broad Institute Genome Sequencing Center for Infectious Disease"/>
            <person name="Nutman T.B."/>
            <person name="Fink D.L."/>
            <person name="Russ C."/>
            <person name="Young S."/>
            <person name="Zeng Q."/>
            <person name="Gargeya S."/>
            <person name="Alvarado L."/>
            <person name="Berlin A."/>
            <person name="Chapman S.B."/>
            <person name="Chen Z."/>
            <person name="Freedman E."/>
            <person name="Gellesch M."/>
            <person name="Goldberg J."/>
            <person name="Griggs A."/>
            <person name="Gujja S."/>
            <person name="Heilman E.R."/>
            <person name="Heiman D."/>
            <person name="Howarth C."/>
            <person name="Mehta T."/>
            <person name="Neiman D."/>
            <person name="Pearson M."/>
            <person name="Roberts A."/>
            <person name="Saif S."/>
            <person name="Shea T."/>
            <person name="Shenoy N."/>
            <person name="Sisk P."/>
            <person name="Stolte C."/>
            <person name="Sykes S."/>
            <person name="White J."/>
            <person name="Yandava C."/>
            <person name="Haas B."/>
            <person name="Henn M.R."/>
            <person name="Nusbaum C."/>
            <person name="Birren B."/>
        </authorList>
    </citation>
    <scope>NUCLEOTIDE SEQUENCE [LARGE SCALE GENOMIC DNA]</scope>
</reference>
<name>A0A1I7VUW0_LOALO</name>
<dbReference type="Proteomes" id="UP000095285">
    <property type="component" value="Unassembled WGS sequence"/>
</dbReference>
<organism evidence="2 3">
    <name type="scientific">Loa loa</name>
    <name type="common">Eye worm</name>
    <name type="synonym">Filaria loa</name>
    <dbReference type="NCBI Taxonomy" id="7209"/>
    <lineage>
        <taxon>Eukaryota</taxon>
        <taxon>Metazoa</taxon>
        <taxon>Ecdysozoa</taxon>
        <taxon>Nematoda</taxon>
        <taxon>Chromadorea</taxon>
        <taxon>Rhabditida</taxon>
        <taxon>Spirurina</taxon>
        <taxon>Spiruromorpha</taxon>
        <taxon>Filarioidea</taxon>
        <taxon>Onchocercidae</taxon>
        <taxon>Loa</taxon>
    </lineage>
</organism>
<dbReference type="WBParaSite" id="EN70_6531">
    <property type="protein sequence ID" value="EN70_6531"/>
    <property type="gene ID" value="EN70_6531"/>
</dbReference>
<dbReference type="EMBL" id="JH712105">
    <property type="protein sequence ID" value="EFO20413.2"/>
    <property type="molecule type" value="Genomic_DNA"/>
</dbReference>
<evidence type="ECO:0000313" key="2">
    <source>
        <dbReference type="Proteomes" id="UP000095285"/>
    </source>
</evidence>
<accession>A0A1I7VUW0</accession>
<proteinExistence type="predicted"/>
<evidence type="ECO:0000313" key="1">
    <source>
        <dbReference type="EMBL" id="EFO20413.2"/>
    </source>
</evidence>
<dbReference type="RefSeq" id="XP_003143659.2">
    <property type="nucleotide sequence ID" value="XM_003143611.2"/>
</dbReference>
<evidence type="ECO:0000313" key="3">
    <source>
        <dbReference type="WBParaSite" id="EN70_6531"/>
    </source>
</evidence>
<reference evidence="3" key="2">
    <citation type="submission" date="2016-11" db="UniProtKB">
        <authorList>
            <consortium name="WormBaseParasite"/>
        </authorList>
    </citation>
    <scope>IDENTIFICATION</scope>
</reference>
<dbReference type="KEGG" id="loa:LOAG_08079"/>
<dbReference type="AlphaFoldDB" id="A0A1I7VUW0"/>
<dbReference type="GeneID" id="9945502"/>
<accession>A0A1S0TW48</accession>
<gene>
    <name evidence="1 3" type="ORF">LOAG_08079</name>
</gene>
<sequence>MDRTTNDRCDALILLLQSGHGGLMTHFNQFTTPSTSAPIADGKNRKARRPSLQHYWIPNISSRSTFGTLRNVLENAI</sequence>
<protein>
    <submittedName>
        <fullName evidence="3">Secreted protein</fullName>
    </submittedName>
</protein>
<keyword evidence="2" id="KW-1185">Reference proteome</keyword>
<dbReference type="CTD" id="9945502"/>